<evidence type="ECO:0000256" key="3">
    <source>
        <dbReference type="SAM" id="MobiDB-lite"/>
    </source>
</evidence>
<feature type="coiled-coil region" evidence="2">
    <location>
        <begin position="55"/>
        <end position="82"/>
    </location>
</feature>
<feature type="compositionally biased region" description="Acidic residues" evidence="3">
    <location>
        <begin position="309"/>
        <end position="322"/>
    </location>
</feature>
<evidence type="ECO:0000313" key="5">
    <source>
        <dbReference type="EMBL" id="WFD46002.1"/>
    </source>
</evidence>
<evidence type="ECO:0000256" key="2">
    <source>
        <dbReference type="SAM" id="Coils"/>
    </source>
</evidence>
<evidence type="ECO:0000256" key="1">
    <source>
        <dbReference type="ARBA" id="ARBA00023054"/>
    </source>
</evidence>
<sequence length="351" mass="38332">MANTAEAAADATQGASAHVVDLKKVHAKLFHAIKAAKTATKKARQFELQRHVRQLKQCQSGKTSKEQSVEELEEELNILKRMDIQQVATNALVSKLVKSKLLPRPQLAISLDAERAKDFPIFETARNLGLDPTQKSGYDSVREERVVHQVQSAKVLAEELASCIKSVAALIFPPAPKDTASKVTEPNTSAQGGEEVAPVQPAKKAKSKEAPAPAPEEDDYSSDDGFGDEDTERVTNQQWNLSDMDKLDALVGSGSDESDDENDADSDSDDEGNSSDYNSSRRAKRPRSESPEDDNFLPSLATGFIPAAADDDWNDAEADFADQDASGKGPAKSMRKNRRGQRERRAYVLYC</sequence>
<feature type="compositionally biased region" description="Basic residues" evidence="3">
    <location>
        <begin position="333"/>
        <end position="342"/>
    </location>
</feature>
<dbReference type="EMBL" id="CP046234">
    <property type="protein sequence ID" value="WFD46002.1"/>
    <property type="molecule type" value="Genomic_DNA"/>
</dbReference>
<evidence type="ECO:0000313" key="6">
    <source>
        <dbReference type="Proteomes" id="UP000818624"/>
    </source>
</evidence>
<keyword evidence="1 2" id="KW-0175">Coiled coil</keyword>
<feature type="compositionally biased region" description="Polar residues" evidence="3">
    <location>
        <begin position="181"/>
        <end position="191"/>
    </location>
</feature>
<dbReference type="Pfam" id="PF09073">
    <property type="entry name" value="BUD22"/>
    <property type="match status" value="1"/>
</dbReference>
<protein>
    <recommendedName>
        <fullName evidence="4">Bud22 domain-containing protein</fullName>
    </recommendedName>
</protein>
<feature type="domain" description="Bud22" evidence="4">
    <location>
        <begin position="31"/>
        <end position="346"/>
    </location>
</feature>
<accession>A0ABY8EK30</accession>
<dbReference type="PANTHER" id="PTHR23325:SF1">
    <property type="entry name" value="SERUM RESPONSE FACTOR-BINDING PROTEIN 1"/>
    <property type="match status" value="1"/>
</dbReference>
<name>A0ABY8EK30_MALFU</name>
<dbReference type="InterPro" id="IPR015158">
    <property type="entry name" value="Bud22_dom"/>
</dbReference>
<organism evidence="5 6">
    <name type="scientific">Malassezia furfur</name>
    <name type="common">Pityriasis versicolor infection agent</name>
    <name type="synonym">Pityrosporum furfur</name>
    <dbReference type="NCBI Taxonomy" id="55194"/>
    <lineage>
        <taxon>Eukaryota</taxon>
        <taxon>Fungi</taxon>
        <taxon>Dikarya</taxon>
        <taxon>Basidiomycota</taxon>
        <taxon>Ustilaginomycotina</taxon>
        <taxon>Malasseziomycetes</taxon>
        <taxon>Malasseziales</taxon>
        <taxon>Malasseziaceae</taxon>
        <taxon>Malassezia</taxon>
    </lineage>
</organism>
<dbReference type="Proteomes" id="UP000818624">
    <property type="component" value="Chromosome 1"/>
</dbReference>
<dbReference type="InterPro" id="IPR037393">
    <property type="entry name" value="Bud22/SRFB1"/>
</dbReference>
<dbReference type="PANTHER" id="PTHR23325">
    <property type="entry name" value="SERUM RESPONSE FACTOR-BINDING"/>
    <property type="match status" value="1"/>
</dbReference>
<feature type="compositionally biased region" description="Acidic residues" evidence="3">
    <location>
        <begin position="215"/>
        <end position="231"/>
    </location>
</feature>
<keyword evidence="6" id="KW-1185">Reference proteome</keyword>
<feature type="region of interest" description="Disordered" evidence="3">
    <location>
        <begin position="176"/>
        <end position="344"/>
    </location>
</feature>
<proteinExistence type="predicted"/>
<reference evidence="5 6" key="1">
    <citation type="journal article" date="2020" name="Elife">
        <title>Loss of centromere function drives karyotype evolution in closely related Malassezia species.</title>
        <authorList>
            <person name="Sankaranarayanan S.R."/>
            <person name="Ianiri G."/>
            <person name="Coelho M.A."/>
            <person name="Reza M.H."/>
            <person name="Thimmappa B.C."/>
            <person name="Ganguly P."/>
            <person name="Vadnala R.N."/>
            <person name="Sun S."/>
            <person name="Siddharthan R."/>
            <person name="Tellgren-Roth C."/>
            <person name="Dawson T.L."/>
            <person name="Heitman J."/>
            <person name="Sanyal K."/>
        </authorList>
    </citation>
    <scope>NUCLEOTIDE SEQUENCE [LARGE SCALE GENOMIC DNA]</scope>
    <source>
        <strain evidence="5">CBS14141</strain>
    </source>
</reference>
<evidence type="ECO:0000259" key="4">
    <source>
        <dbReference type="Pfam" id="PF09073"/>
    </source>
</evidence>
<gene>
    <name evidence="5" type="ORF">GLX27_000630</name>
</gene>
<feature type="compositionally biased region" description="Acidic residues" evidence="3">
    <location>
        <begin position="256"/>
        <end position="273"/>
    </location>
</feature>